<dbReference type="GeneID" id="66056657"/>
<reference evidence="2 3" key="1">
    <citation type="journal article" date="2007" name="Science">
        <title>The Chlamydomonas genome reveals the evolution of key animal and plant functions.</title>
        <authorList>
            <person name="Merchant S.S."/>
            <person name="Prochnik S.E."/>
            <person name="Vallon O."/>
            <person name="Harris E.H."/>
            <person name="Karpowicz S.J."/>
            <person name="Witman G.B."/>
            <person name="Terry A."/>
            <person name="Salamov A."/>
            <person name="Fritz-Laylin L.K."/>
            <person name="Marechal-Drouard L."/>
            <person name="Marshall W.F."/>
            <person name="Qu L.H."/>
            <person name="Nelson D.R."/>
            <person name="Sanderfoot A.A."/>
            <person name="Spalding M.H."/>
            <person name="Kapitonov V.V."/>
            <person name="Ren Q."/>
            <person name="Ferris P."/>
            <person name="Lindquist E."/>
            <person name="Shapiro H."/>
            <person name="Lucas S.M."/>
            <person name="Grimwood J."/>
            <person name="Schmutz J."/>
            <person name="Cardol P."/>
            <person name="Cerutti H."/>
            <person name="Chanfreau G."/>
            <person name="Chen C.L."/>
            <person name="Cognat V."/>
            <person name="Croft M.T."/>
            <person name="Dent R."/>
            <person name="Dutcher S."/>
            <person name="Fernandez E."/>
            <person name="Fukuzawa H."/>
            <person name="Gonzalez-Ballester D."/>
            <person name="Gonzalez-Halphen D."/>
            <person name="Hallmann A."/>
            <person name="Hanikenne M."/>
            <person name="Hippler M."/>
            <person name="Inwood W."/>
            <person name="Jabbari K."/>
            <person name="Kalanon M."/>
            <person name="Kuras R."/>
            <person name="Lefebvre P.A."/>
            <person name="Lemaire S.D."/>
            <person name="Lobanov A.V."/>
            <person name="Lohr M."/>
            <person name="Manuell A."/>
            <person name="Meier I."/>
            <person name="Mets L."/>
            <person name="Mittag M."/>
            <person name="Mittelmeier T."/>
            <person name="Moroney J.V."/>
            <person name="Moseley J."/>
            <person name="Napoli C."/>
            <person name="Nedelcu A.M."/>
            <person name="Niyogi K."/>
            <person name="Novoselov S.V."/>
            <person name="Paulsen I.T."/>
            <person name="Pazour G."/>
            <person name="Purton S."/>
            <person name="Ral J.P."/>
            <person name="Riano-Pachon D.M."/>
            <person name="Riekhof W."/>
            <person name="Rymarquis L."/>
            <person name="Schroda M."/>
            <person name="Stern D."/>
            <person name="Umen J."/>
            <person name="Willows R."/>
            <person name="Wilson N."/>
            <person name="Zimmer S.L."/>
            <person name="Allmer J."/>
            <person name="Balk J."/>
            <person name="Bisova K."/>
            <person name="Chen C.J."/>
            <person name="Elias M."/>
            <person name="Gendler K."/>
            <person name="Hauser C."/>
            <person name="Lamb M.R."/>
            <person name="Ledford H."/>
            <person name="Long J.C."/>
            <person name="Minagawa J."/>
            <person name="Page M.D."/>
            <person name="Pan J."/>
            <person name="Pootakham W."/>
            <person name="Roje S."/>
            <person name="Rose A."/>
            <person name="Stahlberg E."/>
            <person name="Terauchi A.M."/>
            <person name="Yang P."/>
            <person name="Ball S."/>
            <person name="Bowler C."/>
            <person name="Dieckmann C.L."/>
            <person name="Gladyshev V.N."/>
            <person name="Green P."/>
            <person name="Jorgensen R."/>
            <person name="Mayfield S."/>
            <person name="Mueller-Roeber B."/>
            <person name="Rajamani S."/>
            <person name="Sayre R.T."/>
            <person name="Brokstein P."/>
            <person name="Dubchak I."/>
            <person name="Goodstein D."/>
            <person name="Hornick L."/>
            <person name="Huang Y.W."/>
            <person name="Jhaveri J."/>
            <person name="Luo Y."/>
            <person name="Martinez D."/>
            <person name="Ngau W.C."/>
            <person name="Otillar B."/>
            <person name="Poliakov A."/>
            <person name="Porter A."/>
            <person name="Szajkowski L."/>
            <person name="Werner G."/>
            <person name="Zhou K."/>
            <person name="Grigoriev I.V."/>
            <person name="Rokhsar D.S."/>
            <person name="Grossman A.R."/>
        </authorList>
    </citation>
    <scope>NUCLEOTIDE SEQUENCE [LARGE SCALE GENOMIC DNA]</scope>
    <source>
        <strain evidence="3">CC-503</strain>
    </source>
</reference>
<dbReference type="Proteomes" id="UP000006906">
    <property type="component" value="Chromosome 16"/>
</dbReference>
<dbReference type="KEGG" id="cre:CHLRE_16g673554v5"/>
<dbReference type="AlphaFoldDB" id="A0A2K3CVJ3"/>
<protein>
    <submittedName>
        <fullName evidence="2">Uncharacterized protein</fullName>
    </submittedName>
</protein>
<keyword evidence="3" id="KW-1185">Reference proteome</keyword>
<sequence length="62" mass="6694">MASHSPPPPCPSASSTRRHTSTRRYPPSRSAPDPSRTPYGIGSLCLDTTCWKVAGMVDCHSH</sequence>
<evidence type="ECO:0000313" key="2">
    <source>
        <dbReference type="EMBL" id="PNW72309.1"/>
    </source>
</evidence>
<name>A0A2K3CVJ3_CHLRE</name>
<dbReference type="RefSeq" id="XP_042916146.1">
    <property type="nucleotide sequence ID" value="XM_043071221.1"/>
</dbReference>
<evidence type="ECO:0000256" key="1">
    <source>
        <dbReference type="SAM" id="MobiDB-lite"/>
    </source>
</evidence>
<dbReference type="InParanoid" id="A0A2K3CVJ3"/>
<accession>A0A2K3CVJ3</accession>
<organism evidence="2 3">
    <name type="scientific">Chlamydomonas reinhardtii</name>
    <name type="common">Chlamydomonas smithii</name>
    <dbReference type="NCBI Taxonomy" id="3055"/>
    <lineage>
        <taxon>Eukaryota</taxon>
        <taxon>Viridiplantae</taxon>
        <taxon>Chlorophyta</taxon>
        <taxon>core chlorophytes</taxon>
        <taxon>Chlorophyceae</taxon>
        <taxon>CS clade</taxon>
        <taxon>Chlamydomonadales</taxon>
        <taxon>Chlamydomonadaceae</taxon>
        <taxon>Chlamydomonas</taxon>
    </lineage>
</organism>
<proteinExistence type="predicted"/>
<dbReference type="Gramene" id="PNW72309">
    <property type="protein sequence ID" value="PNW72309"/>
    <property type="gene ID" value="CHLRE_16g673554v5"/>
</dbReference>
<feature type="region of interest" description="Disordered" evidence="1">
    <location>
        <begin position="1"/>
        <end position="39"/>
    </location>
</feature>
<gene>
    <name evidence="2" type="ORF">CHLRE_16g673554v5</name>
</gene>
<feature type="compositionally biased region" description="Pro residues" evidence="1">
    <location>
        <begin position="1"/>
        <end position="11"/>
    </location>
</feature>
<dbReference type="EMBL" id="CM008977">
    <property type="protein sequence ID" value="PNW72309.1"/>
    <property type="molecule type" value="Genomic_DNA"/>
</dbReference>
<evidence type="ECO:0000313" key="3">
    <source>
        <dbReference type="Proteomes" id="UP000006906"/>
    </source>
</evidence>
<feature type="compositionally biased region" description="Low complexity" evidence="1">
    <location>
        <begin position="23"/>
        <end position="32"/>
    </location>
</feature>